<dbReference type="InterPro" id="IPR036875">
    <property type="entry name" value="Znf_CCHC_sf"/>
</dbReference>
<reference evidence="6" key="1">
    <citation type="submission" date="2025-08" db="UniProtKB">
        <authorList>
            <consortium name="Ensembl"/>
        </authorList>
    </citation>
    <scope>IDENTIFICATION</scope>
</reference>
<dbReference type="SUPFAM" id="SSF57756">
    <property type="entry name" value="Retrovirus zinc finger-like domains"/>
    <property type="match status" value="1"/>
</dbReference>
<dbReference type="GO" id="GO:0008270">
    <property type="term" value="F:zinc ion binding"/>
    <property type="evidence" value="ECO:0007669"/>
    <property type="project" value="UniProtKB-KW"/>
</dbReference>
<dbReference type="PROSITE" id="PS50158">
    <property type="entry name" value="ZF_CCHC"/>
    <property type="match status" value="1"/>
</dbReference>
<evidence type="ECO:0000313" key="7">
    <source>
        <dbReference type="Proteomes" id="UP000694383"/>
    </source>
</evidence>
<feature type="domain" description="CCHC-type" evidence="5">
    <location>
        <begin position="263"/>
        <end position="276"/>
    </location>
</feature>
<dbReference type="GO" id="GO:0004523">
    <property type="term" value="F:RNA-DNA hybrid ribonuclease activity"/>
    <property type="evidence" value="ECO:0007669"/>
    <property type="project" value="UniProtKB-EC"/>
</dbReference>
<dbReference type="SUPFAM" id="SSF56672">
    <property type="entry name" value="DNA/RNA polymerases"/>
    <property type="match status" value="1"/>
</dbReference>
<accession>A0A8C8DPY1</accession>
<dbReference type="InterPro" id="IPR043502">
    <property type="entry name" value="DNA/RNA_pol_sf"/>
</dbReference>
<dbReference type="EC" id="3.1.26.4" evidence="2"/>
<evidence type="ECO:0000256" key="4">
    <source>
        <dbReference type="SAM" id="MobiDB-lite"/>
    </source>
</evidence>
<name>A0A8C8DPY1_9TELE</name>
<organism evidence="6 7">
    <name type="scientific">Oryzias sinensis</name>
    <name type="common">Chinese medaka</name>
    <dbReference type="NCBI Taxonomy" id="183150"/>
    <lineage>
        <taxon>Eukaryota</taxon>
        <taxon>Metazoa</taxon>
        <taxon>Chordata</taxon>
        <taxon>Craniata</taxon>
        <taxon>Vertebrata</taxon>
        <taxon>Euteleostomi</taxon>
        <taxon>Actinopterygii</taxon>
        <taxon>Neopterygii</taxon>
        <taxon>Teleostei</taxon>
        <taxon>Neoteleostei</taxon>
        <taxon>Acanthomorphata</taxon>
        <taxon>Ovalentaria</taxon>
        <taxon>Atherinomorphae</taxon>
        <taxon>Beloniformes</taxon>
        <taxon>Adrianichthyidae</taxon>
        <taxon>Oryziinae</taxon>
        <taxon>Oryzias</taxon>
    </lineage>
</organism>
<dbReference type="CDD" id="cd01647">
    <property type="entry name" value="RT_LTR"/>
    <property type="match status" value="1"/>
</dbReference>
<dbReference type="Gene3D" id="3.10.10.10">
    <property type="entry name" value="HIV Type 1 Reverse Transcriptase, subunit A, domain 1"/>
    <property type="match status" value="1"/>
</dbReference>
<evidence type="ECO:0000256" key="2">
    <source>
        <dbReference type="ARBA" id="ARBA00012180"/>
    </source>
</evidence>
<evidence type="ECO:0000259" key="5">
    <source>
        <dbReference type="PROSITE" id="PS50158"/>
    </source>
</evidence>
<dbReference type="PANTHER" id="PTHR15503:SF36">
    <property type="entry name" value="RETROTRANSPOSON GAG-LIKE PROTEIN 5"/>
    <property type="match status" value="1"/>
</dbReference>
<dbReference type="InterPro" id="IPR000477">
    <property type="entry name" value="RT_dom"/>
</dbReference>
<comment type="similarity">
    <text evidence="1">Belongs to the beta type-B retroviral polymerase family. HERV class-II K(HML-2) pol subfamily.</text>
</comment>
<dbReference type="Gene3D" id="2.40.70.10">
    <property type="entry name" value="Acid Proteases"/>
    <property type="match status" value="1"/>
</dbReference>
<keyword evidence="7" id="KW-1185">Reference proteome</keyword>
<dbReference type="InterPro" id="IPR043128">
    <property type="entry name" value="Rev_trsase/Diguanyl_cyclase"/>
</dbReference>
<dbReference type="GO" id="GO:0003676">
    <property type="term" value="F:nucleic acid binding"/>
    <property type="evidence" value="ECO:0007669"/>
    <property type="project" value="InterPro"/>
</dbReference>
<evidence type="ECO:0000256" key="1">
    <source>
        <dbReference type="ARBA" id="ARBA00010879"/>
    </source>
</evidence>
<evidence type="ECO:0000256" key="3">
    <source>
        <dbReference type="PROSITE-ProRule" id="PRU00047"/>
    </source>
</evidence>
<dbReference type="PANTHER" id="PTHR15503">
    <property type="entry name" value="LDOC1 RELATED"/>
    <property type="match status" value="1"/>
</dbReference>
<feature type="compositionally biased region" description="Low complexity" evidence="4">
    <location>
        <begin position="229"/>
        <end position="239"/>
    </location>
</feature>
<reference evidence="6" key="2">
    <citation type="submission" date="2025-09" db="UniProtKB">
        <authorList>
            <consortium name="Ensembl"/>
        </authorList>
    </citation>
    <scope>IDENTIFICATION</scope>
</reference>
<dbReference type="SUPFAM" id="SSF50630">
    <property type="entry name" value="Acid proteases"/>
    <property type="match status" value="1"/>
</dbReference>
<dbReference type="AlphaFoldDB" id="A0A8C8DPY1"/>
<keyword evidence="3" id="KW-0479">Metal-binding</keyword>
<dbReference type="Pfam" id="PF03732">
    <property type="entry name" value="Retrotrans_gag"/>
    <property type="match status" value="1"/>
</dbReference>
<feature type="region of interest" description="Disordered" evidence="4">
    <location>
        <begin position="224"/>
        <end position="251"/>
    </location>
</feature>
<keyword evidence="3" id="KW-0862">Zinc</keyword>
<dbReference type="Proteomes" id="UP000694383">
    <property type="component" value="Unplaced"/>
</dbReference>
<evidence type="ECO:0000313" key="6">
    <source>
        <dbReference type="Ensembl" id="ENSOSIP00000021727.1"/>
    </source>
</evidence>
<dbReference type="GeneTree" id="ENSGT00940000171189"/>
<keyword evidence="3" id="KW-0863">Zinc-finger</keyword>
<dbReference type="Gene3D" id="3.30.70.270">
    <property type="match status" value="1"/>
</dbReference>
<dbReference type="InterPro" id="IPR032567">
    <property type="entry name" value="RTL1-rel"/>
</dbReference>
<dbReference type="InterPro" id="IPR005162">
    <property type="entry name" value="Retrotrans_gag_dom"/>
</dbReference>
<dbReference type="InterPro" id="IPR021109">
    <property type="entry name" value="Peptidase_aspartic_dom_sf"/>
</dbReference>
<dbReference type="Pfam" id="PF08284">
    <property type="entry name" value="RVP_2"/>
    <property type="match status" value="1"/>
</dbReference>
<dbReference type="CDD" id="cd00303">
    <property type="entry name" value="retropepsin_like"/>
    <property type="match status" value="1"/>
</dbReference>
<dbReference type="Pfam" id="PF00078">
    <property type="entry name" value="RVT_1"/>
    <property type="match status" value="1"/>
</dbReference>
<protein>
    <recommendedName>
        <fullName evidence="2">ribonuclease H</fullName>
        <ecNumber evidence="2">3.1.26.4</ecNumber>
    </recommendedName>
</protein>
<proteinExistence type="inferred from homology"/>
<dbReference type="Ensembl" id="ENSOSIT00000022938.1">
    <property type="protein sequence ID" value="ENSOSIP00000021727.1"/>
    <property type="gene ID" value="ENSOSIG00000011468.1"/>
</dbReference>
<dbReference type="InterPro" id="IPR001878">
    <property type="entry name" value="Znf_CCHC"/>
</dbReference>
<sequence length="669" mass="74447">MLNPAGSMENRNLPQPSAHLDSAALYQELQGYKAGLQTLRDRLSTLEHISPSSSDQIQLGSPEPFDGTAEDCEAFLSSCRLHFVFRPSEFPSEQSKVVFALSFLTGRAKRWGLAEWDRRAEFCSSFRVFSSHLLSVFNPTTPHRTAAAELLRLQQDSRSVMDYAVEFRTLAASTRWSDEALVDVFLQGLSCALKDELAAREVPDELERLIDLAVRIDRRMRERGRAEAHAAGPHAAGAPSAFPPRSGPLSTAERRRRMEAGLCLYCGQSGHFLRNCLGRPEYRRDLVSRVSSFTPPSRPSLKVLVAHAGAREEFETLIDSGSDGNLISQDLVNKLSIPVEPLSTVLLIHAINGSITYRVSARTVNINVTVSGNHNELMWFYVVDSLKPPIILGFPWLCKHNPHIDWVSGRVLSWSSFCMLNCLVAAAVRSSVDRQPLPEPLDLRMVPSEYHDLSVVFSKVRAKSLPPHRPYDCAIDLLPGTQPPKGHIYPVSLPEREAMEEYLQESLQAGIIRPSSSPAGAGFFFVGKQDGGLRPCIDYRGLNNITVRNTYPLPLLQSAFDLVKGSQIFTKLDLRSAYHLVRIREGDEWKTAFNTPSGHFEYLVMPFGLTNAPAVFQILQTPWDHGQPKFRFPPPNQRPGRALQPGLGNNLTSHVCQEPKHLVFSAALG</sequence>